<comment type="similarity">
    <text evidence="1">Belongs to the metallo-dependent hydrolases superfamily. TatD-type hydrolase family.</text>
</comment>
<dbReference type="EMBL" id="CAJNNW010013376">
    <property type="protein sequence ID" value="CAE8655288.1"/>
    <property type="molecule type" value="Genomic_DNA"/>
</dbReference>
<evidence type="ECO:0000256" key="2">
    <source>
        <dbReference type="ARBA" id="ARBA00022722"/>
    </source>
</evidence>
<feature type="binding site" evidence="5">
    <location>
        <position position="156"/>
    </location>
    <ligand>
        <name>a divalent metal cation</name>
        <dbReference type="ChEBI" id="CHEBI:60240"/>
        <label>1</label>
    </ligand>
</feature>
<proteinExistence type="inferred from homology"/>
<feature type="binding site" evidence="5">
    <location>
        <position position="223"/>
    </location>
    <ligand>
        <name>a divalent metal cation</name>
        <dbReference type="ChEBI" id="CHEBI:60240"/>
        <label>2</label>
    </ligand>
</feature>
<dbReference type="SUPFAM" id="SSF51556">
    <property type="entry name" value="Metallo-dependent hydrolases"/>
    <property type="match status" value="1"/>
</dbReference>
<dbReference type="PANTHER" id="PTHR10060:SF15">
    <property type="entry name" value="DEOXYRIBONUCLEASE TATDN1"/>
    <property type="match status" value="1"/>
</dbReference>
<protein>
    <submittedName>
        <fullName evidence="6">Uncharacterized protein</fullName>
    </submittedName>
</protein>
<feature type="binding site" evidence="5">
    <location>
        <position position="194"/>
    </location>
    <ligand>
        <name>a divalent metal cation</name>
        <dbReference type="ChEBI" id="CHEBI:60240"/>
        <label>2</label>
    </ligand>
</feature>
<reference evidence="6" key="1">
    <citation type="submission" date="2021-02" db="EMBL/GenBank/DDBJ databases">
        <authorList>
            <person name="Dougan E. K."/>
            <person name="Rhodes N."/>
            <person name="Thang M."/>
            <person name="Chan C."/>
        </authorList>
    </citation>
    <scope>NUCLEOTIDE SEQUENCE</scope>
</reference>
<dbReference type="InterPro" id="IPR001130">
    <property type="entry name" value="TatD-like"/>
</dbReference>
<sequence length="250" mass="27150">MLGCRSSLTLFVGGARRSSPSWHSKGGRRRCAASAAAQLVDIGANMLDPMFQGEYREKARHPADLHAVLCRAFEAGISKIVVTAGSLQESRDALALCKLAADTPGTQWPQLYCTVGVHPTRCTEFQEFGPAGPEGYLEQLLATGRAAGEFCVAAGECGLDYKRLHFCPRDLQLKYLEMQLRGLAVPLGVPLFLHCRSAEAARDLSELLEKYRGSLPAKPGVVHSFDGSIEDARRFMDLGYYIGINGCSLL</sequence>
<feature type="non-terminal residue" evidence="6">
    <location>
        <position position="1"/>
    </location>
</feature>
<dbReference type="Pfam" id="PF01026">
    <property type="entry name" value="TatD_DNase"/>
    <property type="match status" value="1"/>
</dbReference>
<dbReference type="GO" id="GO:0008296">
    <property type="term" value="F:3'-5'-DNA exonuclease activity"/>
    <property type="evidence" value="ECO:0007669"/>
    <property type="project" value="TreeGrafter"/>
</dbReference>
<keyword evidence="2" id="KW-0540">Nuclease</keyword>
<name>A0A813ISX2_POLGL</name>
<evidence type="ECO:0000256" key="4">
    <source>
        <dbReference type="ARBA" id="ARBA00022801"/>
    </source>
</evidence>
<dbReference type="GO" id="GO:0046872">
    <property type="term" value="F:metal ion binding"/>
    <property type="evidence" value="ECO:0007669"/>
    <property type="project" value="UniProtKB-KW"/>
</dbReference>
<keyword evidence="3 5" id="KW-0479">Metal-binding</keyword>
<dbReference type="PANTHER" id="PTHR10060">
    <property type="entry name" value="TATD FAMILY DEOXYRIBONUCLEASE"/>
    <property type="match status" value="1"/>
</dbReference>
<dbReference type="GO" id="GO:0005829">
    <property type="term" value="C:cytosol"/>
    <property type="evidence" value="ECO:0007669"/>
    <property type="project" value="TreeGrafter"/>
</dbReference>
<dbReference type="InterPro" id="IPR032466">
    <property type="entry name" value="Metal_Hydrolase"/>
</dbReference>
<evidence type="ECO:0000256" key="1">
    <source>
        <dbReference type="ARBA" id="ARBA00009275"/>
    </source>
</evidence>
<comment type="caution">
    <text evidence="6">The sequence shown here is derived from an EMBL/GenBank/DDBJ whole genome shotgun (WGS) entry which is preliminary data.</text>
</comment>
<gene>
    <name evidence="6" type="ORF">PGLA2088_LOCUS11547</name>
</gene>
<dbReference type="InterPro" id="IPR050891">
    <property type="entry name" value="TatD-type_Hydrolase"/>
</dbReference>
<evidence type="ECO:0000256" key="5">
    <source>
        <dbReference type="PIRSR" id="PIRSR005902-1"/>
    </source>
</evidence>
<dbReference type="Proteomes" id="UP000626109">
    <property type="component" value="Unassembled WGS sequence"/>
</dbReference>
<evidence type="ECO:0000313" key="6">
    <source>
        <dbReference type="EMBL" id="CAE8655288.1"/>
    </source>
</evidence>
<evidence type="ECO:0000256" key="3">
    <source>
        <dbReference type="ARBA" id="ARBA00022723"/>
    </source>
</evidence>
<dbReference type="AlphaFoldDB" id="A0A813ISX2"/>
<evidence type="ECO:0000313" key="7">
    <source>
        <dbReference type="Proteomes" id="UP000626109"/>
    </source>
</evidence>
<dbReference type="CDD" id="cd01310">
    <property type="entry name" value="TatD_DNAse"/>
    <property type="match status" value="1"/>
</dbReference>
<organism evidence="6 7">
    <name type="scientific">Polarella glacialis</name>
    <name type="common">Dinoflagellate</name>
    <dbReference type="NCBI Taxonomy" id="89957"/>
    <lineage>
        <taxon>Eukaryota</taxon>
        <taxon>Sar</taxon>
        <taxon>Alveolata</taxon>
        <taxon>Dinophyceae</taxon>
        <taxon>Suessiales</taxon>
        <taxon>Suessiaceae</taxon>
        <taxon>Polarella</taxon>
    </lineage>
</organism>
<accession>A0A813ISX2</accession>
<dbReference type="PIRSF" id="PIRSF005902">
    <property type="entry name" value="DNase_TatD"/>
    <property type="match status" value="1"/>
</dbReference>
<dbReference type="Gene3D" id="3.20.20.140">
    <property type="entry name" value="Metal-dependent hydrolases"/>
    <property type="match status" value="1"/>
</dbReference>
<keyword evidence="4" id="KW-0378">Hydrolase</keyword>